<dbReference type="AlphaFoldDB" id="A0AAQ3PHL7"/>
<evidence type="ECO:0000313" key="1">
    <source>
        <dbReference type="EMBL" id="WVZ51177.1"/>
    </source>
</evidence>
<dbReference type="Pfam" id="PF14223">
    <property type="entry name" value="Retrotran_gag_2"/>
    <property type="match status" value="1"/>
</dbReference>
<name>A0AAQ3PHL7_PASNO</name>
<keyword evidence="2" id="KW-1185">Reference proteome</keyword>
<dbReference type="PANTHER" id="PTHR35317:SF38">
    <property type="entry name" value="RNA-DIRECTED DNA POLYMERASE"/>
    <property type="match status" value="1"/>
</dbReference>
<protein>
    <recommendedName>
        <fullName evidence="3">DUF4219 domain-containing protein</fullName>
    </recommendedName>
</protein>
<evidence type="ECO:0000313" key="2">
    <source>
        <dbReference type="Proteomes" id="UP001341281"/>
    </source>
</evidence>
<accession>A0AAQ3PHL7</accession>
<sequence length="148" mass="16923">MERVVTSSTSVELPLLTKAKYHEWVLVMQVSLEVMELWDAVEKACKDRARDRRALAAILRAVSAGMKAGLAVKKTAKEAWDAVKAMRAVSTQRLWKEFGNFRFHEGLCIDDVAVRINGLIASLQEMRETLEDHRVMKKLLRVVPRKFK</sequence>
<evidence type="ECO:0008006" key="3">
    <source>
        <dbReference type="Google" id="ProtNLM"/>
    </source>
</evidence>
<dbReference type="PANTHER" id="PTHR35317">
    <property type="entry name" value="OS04G0629600 PROTEIN"/>
    <property type="match status" value="1"/>
</dbReference>
<reference evidence="1 2" key="1">
    <citation type="submission" date="2024-02" db="EMBL/GenBank/DDBJ databases">
        <title>High-quality chromosome-scale genome assembly of Pensacola bahiagrass (Paspalum notatum Flugge var. saurae).</title>
        <authorList>
            <person name="Vega J.M."/>
            <person name="Podio M."/>
            <person name="Orjuela J."/>
            <person name="Siena L.A."/>
            <person name="Pessino S.C."/>
            <person name="Combes M.C."/>
            <person name="Mariac C."/>
            <person name="Albertini E."/>
            <person name="Pupilli F."/>
            <person name="Ortiz J.P.A."/>
            <person name="Leblanc O."/>
        </authorList>
    </citation>
    <scope>NUCLEOTIDE SEQUENCE [LARGE SCALE GENOMIC DNA]</scope>
    <source>
        <strain evidence="1">R1</strain>
        <tissue evidence="1">Leaf</tissue>
    </source>
</reference>
<gene>
    <name evidence="1" type="ORF">U9M48_002342</name>
</gene>
<proteinExistence type="predicted"/>
<organism evidence="1 2">
    <name type="scientific">Paspalum notatum var. saurae</name>
    <dbReference type="NCBI Taxonomy" id="547442"/>
    <lineage>
        <taxon>Eukaryota</taxon>
        <taxon>Viridiplantae</taxon>
        <taxon>Streptophyta</taxon>
        <taxon>Embryophyta</taxon>
        <taxon>Tracheophyta</taxon>
        <taxon>Spermatophyta</taxon>
        <taxon>Magnoliopsida</taxon>
        <taxon>Liliopsida</taxon>
        <taxon>Poales</taxon>
        <taxon>Poaceae</taxon>
        <taxon>PACMAD clade</taxon>
        <taxon>Panicoideae</taxon>
        <taxon>Andropogonodae</taxon>
        <taxon>Paspaleae</taxon>
        <taxon>Paspalinae</taxon>
        <taxon>Paspalum</taxon>
    </lineage>
</organism>
<dbReference type="Proteomes" id="UP001341281">
    <property type="component" value="Chromosome 01"/>
</dbReference>
<dbReference type="EMBL" id="CP144745">
    <property type="protein sequence ID" value="WVZ51177.1"/>
    <property type="molecule type" value="Genomic_DNA"/>
</dbReference>